<dbReference type="AlphaFoldDB" id="A0A147KDT6"/>
<dbReference type="OrthoDB" id="3436416at2"/>
<sequence length="181" mass="19157">MLSALPTVSAVPTESTTESPVGPAASSPDGIGDIVMAGARSPYAHLVVRSLPTVGRLMAAARDAAAVLARPETWPRTHGRWRRAPRAARRRTRGRMRMSVVVLHPNGFVALPPARPEGGPARGDVLLVVHGRIHAVVTGRDGRLLAVQELVRGRTRVLGGVDGRQLVNTGTETALVVRVTT</sequence>
<reference evidence="3" key="1">
    <citation type="journal article" date="2017" name="Acta Aliment.">
        <title>Plant polysaccharide degrading enzyme system of Thermpbifida cellulosilytica TB100 revealed by de novo genome project data.</title>
        <authorList>
            <person name="Toth A."/>
            <person name="Baka E."/>
            <person name="Luzics S."/>
            <person name="Bata-Vidacs I."/>
            <person name="Nagy I."/>
            <person name="Balint B."/>
            <person name="Herceg R."/>
            <person name="Olasz F."/>
            <person name="Wilk T."/>
            <person name="Nagy T."/>
            <person name="Kriszt B."/>
            <person name="Nagy I."/>
            <person name="Kukolya J."/>
        </authorList>
    </citation>
    <scope>NUCLEOTIDE SEQUENCE [LARGE SCALE GENOMIC DNA]</scope>
    <source>
        <strain evidence="3">TB100</strain>
    </source>
</reference>
<organism evidence="2 3">
    <name type="scientific">Thermobifida cellulosilytica TB100</name>
    <dbReference type="NCBI Taxonomy" id="665004"/>
    <lineage>
        <taxon>Bacteria</taxon>
        <taxon>Bacillati</taxon>
        <taxon>Actinomycetota</taxon>
        <taxon>Actinomycetes</taxon>
        <taxon>Streptosporangiales</taxon>
        <taxon>Nocardiopsidaceae</taxon>
        <taxon>Thermobifida</taxon>
    </lineage>
</organism>
<protein>
    <submittedName>
        <fullName evidence="2">Uncharacterized protein</fullName>
    </submittedName>
</protein>
<gene>
    <name evidence="2" type="ORF">AC529_17860</name>
</gene>
<evidence type="ECO:0000313" key="2">
    <source>
        <dbReference type="EMBL" id="KUP95428.1"/>
    </source>
</evidence>
<feature type="compositionally biased region" description="Polar residues" evidence="1">
    <location>
        <begin position="10"/>
        <end position="19"/>
    </location>
</feature>
<evidence type="ECO:0000313" key="3">
    <source>
        <dbReference type="Proteomes" id="UP000074382"/>
    </source>
</evidence>
<evidence type="ECO:0000256" key="1">
    <source>
        <dbReference type="SAM" id="MobiDB-lite"/>
    </source>
</evidence>
<dbReference type="Proteomes" id="UP000074382">
    <property type="component" value="Unassembled WGS sequence"/>
</dbReference>
<name>A0A147KDT6_THECS</name>
<accession>A0A147KDT6</accession>
<dbReference type="EMBL" id="LGEM01000127">
    <property type="protein sequence ID" value="KUP95428.1"/>
    <property type="molecule type" value="Genomic_DNA"/>
</dbReference>
<dbReference type="PATRIC" id="fig|665004.4.peg.2379"/>
<proteinExistence type="predicted"/>
<dbReference type="RefSeq" id="WP_068756240.1">
    <property type="nucleotide sequence ID" value="NZ_KQ950182.1"/>
</dbReference>
<feature type="region of interest" description="Disordered" evidence="1">
    <location>
        <begin position="1"/>
        <end position="28"/>
    </location>
</feature>
<keyword evidence="3" id="KW-1185">Reference proteome</keyword>
<comment type="caution">
    <text evidence="2">The sequence shown here is derived from an EMBL/GenBank/DDBJ whole genome shotgun (WGS) entry which is preliminary data.</text>
</comment>